<dbReference type="Pfam" id="PF14948">
    <property type="entry name" value="RESP18"/>
    <property type="match status" value="1"/>
</dbReference>
<protein>
    <submittedName>
        <fullName evidence="5">Protein tyrosine phosphatase receptor type N</fullName>
    </submittedName>
</protein>
<reference evidence="5 6" key="1">
    <citation type="journal article" date="2020" name="Nature">
        <title>Six reference-quality genomes reveal evolution of bat adaptations.</title>
        <authorList>
            <person name="Jebb D."/>
            <person name="Huang Z."/>
            <person name="Pippel M."/>
            <person name="Hughes G.M."/>
            <person name="Lavrichenko K."/>
            <person name="Devanna P."/>
            <person name="Winkler S."/>
            <person name="Jermiin L.S."/>
            <person name="Skirmuntt E.C."/>
            <person name="Katzourakis A."/>
            <person name="Burkitt-Gray L."/>
            <person name="Ray D.A."/>
            <person name="Sullivan K.A.M."/>
            <person name="Roscito J.G."/>
            <person name="Kirilenko B.M."/>
            <person name="Davalos L.M."/>
            <person name="Corthals A.P."/>
            <person name="Power M.L."/>
            <person name="Jones G."/>
            <person name="Ransome R.D."/>
            <person name="Dechmann D.K.N."/>
            <person name="Locatelli A.G."/>
            <person name="Puechmaille S.J."/>
            <person name="Fedrigo O."/>
            <person name="Jarvis E.D."/>
            <person name="Hiller M."/>
            <person name="Vernes S.C."/>
            <person name="Myers E.W."/>
            <person name="Teeling E.C."/>
        </authorList>
    </citation>
    <scope>NUCLEOTIDE SEQUENCE [LARGE SCALE GENOMIC DNA]</scope>
    <source>
        <strain evidence="5">MMolMol1</strain>
        <tissue evidence="5">Muscle</tissue>
    </source>
</reference>
<feature type="domain" description="RESP18" evidence="4">
    <location>
        <begin position="1"/>
        <end position="48"/>
    </location>
</feature>
<name>A0A7J8FTD6_MOLMO</name>
<dbReference type="EMBL" id="JACASF010000011">
    <property type="protein sequence ID" value="KAF6450958.1"/>
    <property type="molecule type" value="Genomic_DNA"/>
</dbReference>
<evidence type="ECO:0000259" key="4">
    <source>
        <dbReference type="Pfam" id="PF14948"/>
    </source>
</evidence>
<evidence type="ECO:0000256" key="1">
    <source>
        <dbReference type="ARBA" id="ARBA00004398"/>
    </source>
</evidence>
<gene>
    <name evidence="5" type="ORF">HJG59_015082</name>
</gene>
<feature type="region of interest" description="Disordered" evidence="3">
    <location>
        <begin position="21"/>
        <end position="49"/>
    </location>
</feature>
<keyword evidence="2" id="KW-0968">Cytoplasmic vesicle</keyword>
<sequence>MSQGLSWHDDLTQYVISQEMERIPKLHPPEPHSRDRSGLVPRRPGSAGELLVQGIPTGSTPAPCPPATCCSTLSLRLKRTFLEKSTFVSM</sequence>
<organism evidence="5 6">
    <name type="scientific">Molossus molossus</name>
    <name type="common">Pallas' mastiff bat</name>
    <name type="synonym">Vespertilio molossus</name>
    <dbReference type="NCBI Taxonomy" id="27622"/>
    <lineage>
        <taxon>Eukaryota</taxon>
        <taxon>Metazoa</taxon>
        <taxon>Chordata</taxon>
        <taxon>Craniata</taxon>
        <taxon>Vertebrata</taxon>
        <taxon>Euteleostomi</taxon>
        <taxon>Mammalia</taxon>
        <taxon>Eutheria</taxon>
        <taxon>Laurasiatheria</taxon>
        <taxon>Chiroptera</taxon>
        <taxon>Yangochiroptera</taxon>
        <taxon>Molossidae</taxon>
        <taxon>Molossus</taxon>
    </lineage>
</organism>
<evidence type="ECO:0000313" key="6">
    <source>
        <dbReference type="Proteomes" id="UP000550707"/>
    </source>
</evidence>
<dbReference type="SMART" id="SM01305">
    <property type="entry name" value="RESP18"/>
    <property type="match status" value="1"/>
</dbReference>
<keyword evidence="5" id="KW-0675">Receptor</keyword>
<comment type="caution">
    <text evidence="5">The sequence shown here is derived from an EMBL/GenBank/DDBJ whole genome shotgun (WGS) entry which is preliminary data.</text>
</comment>
<evidence type="ECO:0000313" key="5">
    <source>
        <dbReference type="EMBL" id="KAF6450958.1"/>
    </source>
</evidence>
<dbReference type="GO" id="GO:0030133">
    <property type="term" value="C:transport vesicle"/>
    <property type="evidence" value="ECO:0007669"/>
    <property type="project" value="UniProtKB-SubCell"/>
</dbReference>
<evidence type="ECO:0000256" key="2">
    <source>
        <dbReference type="ARBA" id="ARBA00023329"/>
    </source>
</evidence>
<feature type="compositionally biased region" description="Basic and acidic residues" evidence="3">
    <location>
        <begin position="21"/>
        <end position="37"/>
    </location>
</feature>
<keyword evidence="6" id="KW-1185">Reference proteome</keyword>
<proteinExistence type="predicted"/>
<dbReference type="Proteomes" id="UP000550707">
    <property type="component" value="Unassembled WGS sequence"/>
</dbReference>
<dbReference type="AlphaFoldDB" id="A0A7J8FTD6"/>
<comment type="subcellular location">
    <subcellularLocation>
        <location evidence="1">Cytoplasmic vesicle</location>
        <location evidence="1">Secretory vesicle</location>
    </subcellularLocation>
</comment>
<dbReference type="InterPro" id="IPR029403">
    <property type="entry name" value="RESP18_dom"/>
</dbReference>
<evidence type="ECO:0000256" key="3">
    <source>
        <dbReference type="SAM" id="MobiDB-lite"/>
    </source>
</evidence>
<accession>A0A7J8FTD6</accession>